<sequence>MAQRPYDDQGYAQAMEAGAVTTIYNPSQYPNSAGAMHLVAAGQHAAFASAPNAGFHGAASNVPSVISAVSDIHKRDKELIYSHPLFPLLALIFEKCELATCTPREPGAVGGDVCSSASFSEDITVFAKQFKSEKPLFSQNHEIDSLMVQAIQVLRFHLLELEKVHELCDNFCKRYISCLKGKMPIDLVMEERDGEGKSRTDSIGSDESGETRGNSENNQSTSETPSWSHDPGLDLGHADARASMTSQSSLGADTSSPEGLDAGLHASLGPDDSVFDDDDNDKDKKKQKKRGIFPKAATNIMKAWLFQHLTHPYPSEEQKRTLAQETGLTILQVNNWFINARRRIVQPMIDASNRAGKSPVVTVFKSRRRGGKNGSQGIPSPPRFGPTGPGHPTPPGYYPDQHHPQMHPNYHMQEPPSVQSPHFSPRAYIPGGEPSPGAMPAHLGGSPVPHTMHAQMQAHAYRAQVPAGQGHSQAMYIPGHQMIMSSAGHPHAQYPGSHGQLLTPTHQSVSPSILPPEAMTQQVVDIHSS</sequence>
<keyword evidence="4 5" id="KW-0539">Nucleus</keyword>
<dbReference type="InterPro" id="IPR050224">
    <property type="entry name" value="TALE_homeobox"/>
</dbReference>
<feature type="compositionally biased region" description="Polar residues" evidence="6">
    <location>
        <begin position="243"/>
        <end position="257"/>
    </location>
</feature>
<dbReference type="InterPro" id="IPR001356">
    <property type="entry name" value="HD"/>
</dbReference>
<feature type="region of interest" description="Disordered" evidence="6">
    <location>
        <begin position="191"/>
        <end position="293"/>
    </location>
</feature>
<feature type="DNA-binding region" description="Homeobox" evidence="5">
    <location>
        <begin position="286"/>
        <end position="348"/>
    </location>
</feature>
<evidence type="ECO:0000256" key="3">
    <source>
        <dbReference type="ARBA" id="ARBA00023155"/>
    </source>
</evidence>
<reference evidence="7" key="1">
    <citation type="submission" date="2020-04" db="EMBL/GenBank/DDBJ databases">
        <authorList>
            <person name="Alioto T."/>
            <person name="Alioto T."/>
            <person name="Gomez Garrido J."/>
        </authorList>
    </citation>
    <scope>NUCLEOTIDE SEQUENCE</scope>
    <source>
        <strain evidence="7">A484AB</strain>
    </source>
</reference>
<dbReference type="PANTHER" id="PTHR11850">
    <property type="entry name" value="HOMEOBOX PROTEIN TRANSCRIPTION FACTORS"/>
    <property type="match status" value="1"/>
</dbReference>
<evidence type="ECO:0000313" key="8">
    <source>
        <dbReference type="Proteomes" id="UP001152795"/>
    </source>
</evidence>
<feature type="region of interest" description="Disordered" evidence="6">
    <location>
        <begin position="505"/>
        <end position="529"/>
    </location>
</feature>
<dbReference type="InterPro" id="IPR032453">
    <property type="entry name" value="PKNOX/Meis_N"/>
</dbReference>
<dbReference type="AlphaFoldDB" id="A0A6S7FTG5"/>
<evidence type="ECO:0000256" key="6">
    <source>
        <dbReference type="SAM" id="MobiDB-lite"/>
    </source>
</evidence>
<dbReference type="Proteomes" id="UP001152795">
    <property type="component" value="Unassembled WGS sequence"/>
</dbReference>
<protein>
    <submittedName>
        <fullName evidence="7">Homeobox Meis1-like isoform X4</fullName>
    </submittedName>
</protein>
<proteinExistence type="inferred from homology"/>
<dbReference type="Gene3D" id="1.10.10.60">
    <property type="entry name" value="Homeodomain-like"/>
    <property type="match status" value="1"/>
</dbReference>
<dbReference type="GO" id="GO:0005634">
    <property type="term" value="C:nucleus"/>
    <property type="evidence" value="ECO:0007669"/>
    <property type="project" value="UniProtKB-SubCell"/>
</dbReference>
<feature type="compositionally biased region" description="Polar residues" evidence="6">
    <location>
        <begin position="519"/>
        <end position="529"/>
    </location>
</feature>
<comment type="similarity">
    <text evidence="1">Belongs to the TALE/MEIS homeobox family.</text>
</comment>
<evidence type="ECO:0000313" key="7">
    <source>
        <dbReference type="EMBL" id="CAB3982895.1"/>
    </source>
</evidence>
<organism evidence="7 8">
    <name type="scientific">Paramuricea clavata</name>
    <name type="common">Red gorgonian</name>
    <name type="synonym">Violescent sea-whip</name>
    <dbReference type="NCBI Taxonomy" id="317549"/>
    <lineage>
        <taxon>Eukaryota</taxon>
        <taxon>Metazoa</taxon>
        <taxon>Cnidaria</taxon>
        <taxon>Anthozoa</taxon>
        <taxon>Octocorallia</taxon>
        <taxon>Malacalcyonacea</taxon>
        <taxon>Plexauridae</taxon>
        <taxon>Paramuricea</taxon>
    </lineage>
</organism>
<comment type="subcellular location">
    <subcellularLocation>
        <location evidence="5">Nucleus</location>
    </subcellularLocation>
</comment>
<dbReference type="Pfam" id="PF16493">
    <property type="entry name" value="Meis_PKNOX_N"/>
    <property type="match status" value="1"/>
</dbReference>
<keyword evidence="8" id="KW-1185">Reference proteome</keyword>
<name>A0A6S7FTG5_PARCT</name>
<dbReference type="CDD" id="cd00086">
    <property type="entry name" value="homeodomain"/>
    <property type="match status" value="1"/>
</dbReference>
<gene>
    <name evidence="7" type="ORF">PACLA_8A076541</name>
</gene>
<evidence type="ECO:0000256" key="2">
    <source>
        <dbReference type="ARBA" id="ARBA00023125"/>
    </source>
</evidence>
<dbReference type="InterPro" id="IPR008422">
    <property type="entry name" value="KN_HD"/>
</dbReference>
<comment type="caution">
    <text evidence="7">The sequence shown here is derived from an EMBL/GenBank/DDBJ whole genome shotgun (WGS) entry which is preliminary data.</text>
</comment>
<feature type="compositionally biased region" description="Basic and acidic residues" evidence="6">
    <location>
        <begin position="191"/>
        <end position="200"/>
    </location>
</feature>
<feature type="compositionally biased region" description="Pro residues" evidence="6">
    <location>
        <begin position="379"/>
        <end position="397"/>
    </location>
</feature>
<keyword evidence="3 5" id="KW-0371">Homeobox</keyword>
<keyword evidence="2 5" id="KW-0238">DNA-binding</keyword>
<dbReference type="SUPFAM" id="SSF46689">
    <property type="entry name" value="Homeodomain-like"/>
    <property type="match status" value="1"/>
</dbReference>
<evidence type="ECO:0000256" key="1">
    <source>
        <dbReference type="ARBA" id="ARBA00009661"/>
    </source>
</evidence>
<dbReference type="PROSITE" id="PS50071">
    <property type="entry name" value="HOMEOBOX_2"/>
    <property type="match status" value="1"/>
</dbReference>
<feature type="region of interest" description="Disordered" evidence="6">
    <location>
        <begin position="365"/>
        <end position="446"/>
    </location>
</feature>
<dbReference type="InterPro" id="IPR009057">
    <property type="entry name" value="Homeodomain-like_sf"/>
</dbReference>
<dbReference type="OrthoDB" id="10056939at2759"/>
<dbReference type="GO" id="GO:0006355">
    <property type="term" value="P:regulation of DNA-templated transcription"/>
    <property type="evidence" value="ECO:0007669"/>
    <property type="project" value="InterPro"/>
</dbReference>
<evidence type="ECO:0000256" key="5">
    <source>
        <dbReference type="PROSITE-ProRule" id="PRU00108"/>
    </source>
</evidence>
<dbReference type="GO" id="GO:0003677">
    <property type="term" value="F:DNA binding"/>
    <property type="evidence" value="ECO:0007669"/>
    <property type="project" value="UniProtKB-UniRule"/>
</dbReference>
<dbReference type="SMART" id="SM00389">
    <property type="entry name" value="HOX"/>
    <property type="match status" value="1"/>
</dbReference>
<feature type="compositionally biased region" description="Polar residues" evidence="6">
    <location>
        <begin position="201"/>
        <end position="227"/>
    </location>
</feature>
<dbReference type="Pfam" id="PF05920">
    <property type="entry name" value="Homeobox_KN"/>
    <property type="match status" value="1"/>
</dbReference>
<accession>A0A6S7FTG5</accession>
<evidence type="ECO:0000256" key="4">
    <source>
        <dbReference type="ARBA" id="ARBA00023242"/>
    </source>
</evidence>
<dbReference type="EMBL" id="CACRXK020000552">
    <property type="protein sequence ID" value="CAB3982895.1"/>
    <property type="molecule type" value="Genomic_DNA"/>
</dbReference>
<dbReference type="FunFam" id="1.10.10.60:FF:000004">
    <property type="entry name" value="Meis2 homeobox isoform 2c"/>
    <property type="match status" value="1"/>
</dbReference>